<feature type="transmembrane region" description="Helical" evidence="21">
    <location>
        <begin position="195"/>
        <end position="218"/>
    </location>
</feature>
<feature type="domain" description="Letm1 RBD" evidence="23">
    <location>
        <begin position="241"/>
        <end position="461"/>
    </location>
</feature>
<evidence type="ECO:0000256" key="16">
    <source>
        <dbReference type="ARBA" id="ARBA00023136"/>
    </source>
</evidence>
<protein>
    <recommendedName>
        <fullName evidence="3">Mitochondrial proton/calcium exchanger protein</fullName>
    </recommendedName>
    <alternativeName>
        <fullName evidence="17">Leucine zipper-EF-hand-containing transmembrane protein 1</fullName>
    </alternativeName>
</protein>
<keyword evidence="15 18" id="KW-0496">Mitochondrion</keyword>
<evidence type="ECO:0000256" key="4">
    <source>
        <dbReference type="ARBA" id="ARBA00022448"/>
    </source>
</evidence>
<dbReference type="InterPro" id="IPR011992">
    <property type="entry name" value="EF-hand-dom_pair"/>
</dbReference>
<feature type="coiled-coil region" evidence="19">
    <location>
        <begin position="458"/>
        <end position="486"/>
    </location>
</feature>
<evidence type="ECO:0000256" key="13">
    <source>
        <dbReference type="ARBA" id="ARBA00023054"/>
    </source>
</evidence>
<sequence>MLRSVLIFKLQYPHHGPYLTYRYLVLIPHIHSHLPRSAFSSYFVRKCFSSEQIKNNQLPAAFYSSTYLKQYDHNIFKPRTKLIRSLHSGNILYEKKEYSKVEKTVKALKEEAEKGKQDIKQKVTDLQATPKPVLVVPPKRSLWKRIWDEILHYYHGFRLFFIDVKISSRLVWKVLHADNLTRREHRQLVRTVSDVFRILPFSVFIIVPFMEVLLPVVIKLFPGMLPSTFQTSSEKEMKVKKQLKVKLEMAKFLRETMEEMSVQARGDKHSHTAKEFAQFFEKVRQSAEQPTNEEIMKFSKLFEDEITLDSLSRPQLIALCRLLELQPLGTNNFLRFQLKMKLRTLHADDQMIKNEGIGHLTVPELQAACRSRGMRAFGVPEARLRSQLSQWLELSLNEKIPPSLLLLSRVLYLPESLPASDQLKATLSALPQEAATEAKYKIGETEGKVDNKTKIEVIRKEEVAIRKESEERKKEKEKEEQAAAAVAKGTVKELAEEGTPYVDSVDVQGIQGLPEEAVVSPKLSISDILQDSALPLEDKADELDRVEQSIIEQLKEEELSKEDFSSLQDALENIASEKKKLLLEKEGLEELKEGMAEYKEDIEEFKEALLESGDSKLQESKAAKHLYNKVNKMVVKMSAVLNELDKEKKVLQEQIETLAQKGEDVDLKTDNIISISDLICAIQRIQKISDDTRLQRIADVLDQMDVDHDGAVELDHVLKVIELLGNQDVKVSVKQMKEIIELLAKEETLELVKKVEKEQVRLHSQSPEKASTNHGETFGKEVEKRSKEVEEQK</sequence>
<dbReference type="PROSITE" id="PS51758">
    <property type="entry name" value="LETM1_RBD"/>
    <property type="match status" value="1"/>
</dbReference>
<dbReference type="Pfam" id="PF07766">
    <property type="entry name" value="LETM1_RBD"/>
    <property type="match status" value="1"/>
</dbReference>
<dbReference type="InterPro" id="IPR059005">
    <property type="entry name" value="LETM1_C"/>
</dbReference>
<reference evidence="25" key="1">
    <citation type="submission" date="2025-08" db="UniProtKB">
        <authorList>
            <consortium name="RefSeq"/>
        </authorList>
    </citation>
    <scope>IDENTIFICATION</scope>
    <source>
        <tissue evidence="25">Muscle</tissue>
    </source>
</reference>
<organism evidence="24 25">
    <name type="scientific">Limulus polyphemus</name>
    <name type="common">Atlantic horseshoe crab</name>
    <dbReference type="NCBI Taxonomy" id="6850"/>
    <lineage>
        <taxon>Eukaryota</taxon>
        <taxon>Metazoa</taxon>
        <taxon>Ecdysozoa</taxon>
        <taxon>Arthropoda</taxon>
        <taxon>Chelicerata</taxon>
        <taxon>Merostomata</taxon>
        <taxon>Xiphosura</taxon>
        <taxon>Limulidae</taxon>
        <taxon>Limulus</taxon>
    </lineage>
</organism>
<evidence type="ECO:0000256" key="7">
    <source>
        <dbReference type="ARBA" id="ARBA00022692"/>
    </source>
</evidence>
<gene>
    <name evidence="25" type="primary">LOC106471000</name>
</gene>
<feature type="coiled-coil region" evidence="19">
    <location>
        <begin position="634"/>
        <end position="661"/>
    </location>
</feature>
<evidence type="ECO:0000256" key="8">
    <source>
        <dbReference type="ARBA" id="ARBA00022723"/>
    </source>
</evidence>
<evidence type="ECO:0000313" key="24">
    <source>
        <dbReference type="Proteomes" id="UP000694941"/>
    </source>
</evidence>
<evidence type="ECO:0000256" key="20">
    <source>
        <dbReference type="SAM" id="MobiDB-lite"/>
    </source>
</evidence>
<keyword evidence="13 19" id="KW-0175">Coiled coil</keyword>
<keyword evidence="24" id="KW-1185">Reference proteome</keyword>
<evidence type="ECO:0000256" key="3">
    <source>
        <dbReference type="ARBA" id="ARBA00020557"/>
    </source>
</evidence>
<evidence type="ECO:0000256" key="11">
    <source>
        <dbReference type="ARBA" id="ARBA00022946"/>
    </source>
</evidence>
<feature type="compositionally biased region" description="Polar residues" evidence="20">
    <location>
        <begin position="762"/>
        <end position="775"/>
    </location>
</feature>
<keyword evidence="4" id="KW-0813">Transport</keyword>
<dbReference type="SUPFAM" id="SSF47473">
    <property type="entry name" value="EF-hand"/>
    <property type="match status" value="1"/>
</dbReference>
<evidence type="ECO:0000256" key="6">
    <source>
        <dbReference type="ARBA" id="ARBA00022568"/>
    </source>
</evidence>
<accession>A0ABM1THI6</accession>
<keyword evidence="5" id="KW-0050">Antiport</keyword>
<feature type="domain" description="EF-hand" evidence="22">
    <location>
        <begin position="692"/>
        <end position="727"/>
    </location>
</feature>
<evidence type="ECO:0000256" key="18">
    <source>
        <dbReference type="PROSITE-ProRule" id="PRU01094"/>
    </source>
</evidence>
<evidence type="ECO:0000313" key="25">
    <source>
        <dbReference type="RefSeq" id="XP_022255342.1"/>
    </source>
</evidence>
<dbReference type="InterPro" id="IPR033122">
    <property type="entry name" value="LETM1-like_RBD"/>
</dbReference>
<feature type="coiled-coil region" evidence="19">
    <location>
        <begin position="98"/>
        <end position="129"/>
    </location>
</feature>
<proteinExistence type="inferred from homology"/>
<evidence type="ECO:0000256" key="10">
    <source>
        <dbReference type="ARBA" id="ARBA00022837"/>
    </source>
</evidence>
<evidence type="ECO:0000256" key="19">
    <source>
        <dbReference type="SAM" id="Coils"/>
    </source>
</evidence>
<evidence type="ECO:0000256" key="1">
    <source>
        <dbReference type="ARBA" id="ARBA00004434"/>
    </source>
</evidence>
<dbReference type="GeneID" id="106471000"/>
<evidence type="ECO:0000259" key="23">
    <source>
        <dbReference type="PROSITE" id="PS51758"/>
    </source>
</evidence>
<dbReference type="InterPro" id="IPR002048">
    <property type="entry name" value="EF_hand_dom"/>
</dbReference>
<feature type="region of interest" description="Disordered" evidence="20">
    <location>
        <begin position="759"/>
        <end position="793"/>
    </location>
</feature>
<evidence type="ECO:0000256" key="21">
    <source>
        <dbReference type="SAM" id="Phobius"/>
    </source>
</evidence>
<dbReference type="InterPro" id="IPR044202">
    <property type="entry name" value="LETM1/MDM38-like"/>
</dbReference>
<evidence type="ECO:0000256" key="14">
    <source>
        <dbReference type="ARBA" id="ARBA00023065"/>
    </source>
</evidence>
<evidence type="ECO:0000256" key="17">
    <source>
        <dbReference type="ARBA" id="ARBA00031360"/>
    </source>
</evidence>
<evidence type="ECO:0000259" key="22">
    <source>
        <dbReference type="PROSITE" id="PS50222"/>
    </source>
</evidence>
<keyword evidence="8" id="KW-0479">Metal-binding</keyword>
<evidence type="ECO:0000256" key="15">
    <source>
        <dbReference type="ARBA" id="ARBA00023128"/>
    </source>
</evidence>
<dbReference type="PROSITE" id="PS50222">
    <property type="entry name" value="EF_HAND_2"/>
    <property type="match status" value="1"/>
</dbReference>
<evidence type="ECO:0000256" key="9">
    <source>
        <dbReference type="ARBA" id="ARBA00022792"/>
    </source>
</evidence>
<keyword evidence="9" id="KW-0999">Mitochondrion inner membrane</keyword>
<keyword evidence="11" id="KW-0809">Transit peptide</keyword>
<keyword evidence="6" id="KW-0109">Calcium transport</keyword>
<keyword evidence="16 21" id="KW-0472">Membrane</keyword>
<keyword evidence="12 21" id="KW-1133">Transmembrane helix</keyword>
<dbReference type="PANTHER" id="PTHR14009:SF1">
    <property type="entry name" value="MITOCHONDRIAL PROTON_CALCIUM EXCHANGER PROTEIN"/>
    <property type="match status" value="1"/>
</dbReference>
<evidence type="ECO:0000256" key="5">
    <source>
        <dbReference type="ARBA" id="ARBA00022449"/>
    </source>
</evidence>
<comment type="similarity">
    <text evidence="2">Belongs to the LETM1 family.</text>
</comment>
<comment type="subcellular location">
    <subcellularLocation>
        <location evidence="1">Mitochondrion inner membrane</location>
        <topology evidence="1">Single-pass membrane protein</topology>
    </subcellularLocation>
</comment>
<keyword evidence="7 21" id="KW-0812">Transmembrane</keyword>
<dbReference type="Pfam" id="PF26561">
    <property type="entry name" value="LETM1_C"/>
    <property type="match status" value="1"/>
</dbReference>
<feature type="compositionally biased region" description="Basic and acidic residues" evidence="20">
    <location>
        <begin position="777"/>
        <end position="793"/>
    </location>
</feature>
<keyword evidence="14" id="KW-0406">Ion transport</keyword>
<feature type="coiled-coil region" evidence="19">
    <location>
        <begin position="536"/>
        <end position="608"/>
    </location>
</feature>
<dbReference type="PANTHER" id="PTHR14009">
    <property type="entry name" value="LEUCINE ZIPPER-EF-HAND CONTAINING TRANSMEMBRANE PROTEIN"/>
    <property type="match status" value="1"/>
</dbReference>
<evidence type="ECO:0000256" key="12">
    <source>
        <dbReference type="ARBA" id="ARBA00022989"/>
    </source>
</evidence>
<keyword evidence="10" id="KW-0106">Calcium</keyword>
<dbReference type="RefSeq" id="XP_022255342.1">
    <property type="nucleotide sequence ID" value="XM_022399634.1"/>
</dbReference>
<name>A0ABM1THI6_LIMPO</name>
<evidence type="ECO:0000256" key="2">
    <source>
        <dbReference type="ARBA" id="ARBA00009584"/>
    </source>
</evidence>
<dbReference type="Proteomes" id="UP000694941">
    <property type="component" value="Unplaced"/>
</dbReference>